<evidence type="ECO:0000256" key="12">
    <source>
        <dbReference type="SAM" id="SignalP"/>
    </source>
</evidence>
<sequence length="633" mass="69111">MKSIPLLCFYLCLAQQVAYSFQASIHPLEVAALKAIAKKWGIRSFDNTTIDCRPDYPGPGNDDLLIFDCDCPSGSIKVYARHAGPVPMELFDLAELTTLNLSENKLSGTLPPQLGSLTQLKFLSLRSNRFSGPIPKELGELNSLEELHIDSSGLTGEIPAELGKLSNLRTIWAFDNLFTGKLPEFFGRLVKLEEMRIHGTELEGPIPSNYSSLTNLRELSLGDLTKVDSTVAFVESLKNLSILSLRNCLIVGPLPNKLESFLELVYLDLSFNKLTGHIPDSFQNLTSIQALFLGSNNLSGLLPQHILVPSMTTLNFIGTSVDTDDLRYRQDGDILSCLRAGASCSSKDVPYTNTSISINCGGPEQESNSGIIFSADSEDLGAASFYLDPHRPWLVSSSRSYFPSSAKSVAATDLKIEGTSDPHLYKTARLSTGSLRYFALRMKPGNYSVELHFAEIILEDDDDGDMQSLVGPGRRLFDVYLQDSPMNVVSMMQGVRVLRDFNIQAEANGSRRALVKEFTVNVSVDGIVDIHFFWAGRGTCCIPRQGTFGPLVSAINISRHLEDEETPESGRRNSSGGGGGGGGGLKKEIVVGIVFGCAAGLLILASVLYLWWKKDDGEGSKWAHRGFSEVNDD</sequence>
<evidence type="ECO:0000313" key="16">
    <source>
        <dbReference type="Proteomes" id="UP000663760"/>
    </source>
</evidence>
<dbReference type="SUPFAM" id="SSF52058">
    <property type="entry name" value="L domain-like"/>
    <property type="match status" value="1"/>
</dbReference>
<dbReference type="EC" id="2.7.11.1" evidence="1"/>
<evidence type="ECO:0000313" key="15">
    <source>
        <dbReference type="EMBL" id="CAA7409808.1"/>
    </source>
</evidence>
<keyword evidence="4" id="KW-0808">Transferase</keyword>
<accession>A0A7I8LKK9</accession>
<evidence type="ECO:0000256" key="1">
    <source>
        <dbReference type="ARBA" id="ARBA00012513"/>
    </source>
</evidence>
<evidence type="ECO:0000256" key="2">
    <source>
        <dbReference type="ARBA" id="ARBA00022553"/>
    </source>
</evidence>
<keyword evidence="11" id="KW-1133">Transmembrane helix</keyword>
<evidence type="ECO:0000256" key="5">
    <source>
        <dbReference type="ARBA" id="ARBA00022729"/>
    </source>
</evidence>
<dbReference type="Pfam" id="PF23598">
    <property type="entry name" value="LRR_14"/>
    <property type="match status" value="1"/>
</dbReference>
<evidence type="ECO:0000256" key="3">
    <source>
        <dbReference type="ARBA" id="ARBA00022614"/>
    </source>
</evidence>
<dbReference type="Gene3D" id="2.60.120.430">
    <property type="entry name" value="Galactose-binding lectin"/>
    <property type="match status" value="1"/>
</dbReference>
<feature type="transmembrane region" description="Helical" evidence="11">
    <location>
        <begin position="589"/>
        <end position="612"/>
    </location>
</feature>
<name>A0A7I8LKK9_SPIIN</name>
<feature type="signal peptide" evidence="12">
    <location>
        <begin position="1"/>
        <end position="20"/>
    </location>
</feature>
<dbReference type="InterPro" id="IPR001611">
    <property type="entry name" value="Leu-rich_rpt"/>
</dbReference>
<keyword evidence="7" id="KW-0547">Nucleotide-binding</keyword>
<dbReference type="Gene3D" id="3.80.10.10">
    <property type="entry name" value="Ribonuclease Inhibitor"/>
    <property type="match status" value="3"/>
</dbReference>
<dbReference type="InterPro" id="IPR055414">
    <property type="entry name" value="LRR_R13L4/SHOC2-like"/>
</dbReference>
<dbReference type="InterPro" id="IPR051824">
    <property type="entry name" value="LRR_Rcpt-Like_S/T_Kinase"/>
</dbReference>
<keyword evidence="8" id="KW-0067">ATP-binding</keyword>
<evidence type="ECO:0000259" key="13">
    <source>
        <dbReference type="Pfam" id="PF11721"/>
    </source>
</evidence>
<dbReference type="OrthoDB" id="676979at2759"/>
<dbReference type="AlphaFoldDB" id="A0A7I8LKK9"/>
<evidence type="ECO:0000256" key="6">
    <source>
        <dbReference type="ARBA" id="ARBA00022737"/>
    </source>
</evidence>
<evidence type="ECO:0000256" key="10">
    <source>
        <dbReference type="SAM" id="MobiDB-lite"/>
    </source>
</evidence>
<feature type="region of interest" description="Disordered" evidence="10">
    <location>
        <begin position="562"/>
        <end position="582"/>
    </location>
</feature>
<evidence type="ECO:0000259" key="14">
    <source>
        <dbReference type="Pfam" id="PF23598"/>
    </source>
</evidence>
<dbReference type="InterPro" id="IPR032675">
    <property type="entry name" value="LRR_dom_sf"/>
</dbReference>
<keyword evidence="16" id="KW-1185">Reference proteome</keyword>
<keyword evidence="3" id="KW-0433">Leucine-rich repeat</keyword>
<keyword evidence="11" id="KW-0472">Membrane</keyword>
<feature type="domain" description="Malectin" evidence="13">
    <location>
        <begin position="355"/>
        <end position="555"/>
    </location>
</feature>
<dbReference type="GO" id="GO:0004674">
    <property type="term" value="F:protein serine/threonine kinase activity"/>
    <property type="evidence" value="ECO:0007669"/>
    <property type="project" value="UniProtKB-EC"/>
</dbReference>
<keyword evidence="5 12" id="KW-0732">Signal</keyword>
<feature type="domain" description="Disease resistance R13L4/SHOC-2-like LRR" evidence="14">
    <location>
        <begin position="84"/>
        <end position="245"/>
    </location>
</feature>
<dbReference type="PANTHER" id="PTHR48006">
    <property type="entry name" value="LEUCINE-RICH REPEAT-CONTAINING PROTEIN DDB_G0281931-RELATED"/>
    <property type="match status" value="1"/>
</dbReference>
<dbReference type="GO" id="GO:0005524">
    <property type="term" value="F:ATP binding"/>
    <property type="evidence" value="ECO:0007669"/>
    <property type="project" value="UniProtKB-KW"/>
</dbReference>
<gene>
    <name evidence="15" type="ORF">SI8410_16020486</name>
</gene>
<dbReference type="Proteomes" id="UP000663760">
    <property type="component" value="Chromosome 16"/>
</dbReference>
<protein>
    <recommendedName>
        <fullName evidence="1">non-specific serine/threonine protein kinase</fullName>
        <ecNumber evidence="1">2.7.11.1</ecNumber>
    </recommendedName>
</protein>
<dbReference type="FunFam" id="3.80.10.10:FF:000383">
    <property type="entry name" value="Leucine-rich repeat receptor protein kinase EMS1"/>
    <property type="match status" value="1"/>
</dbReference>
<dbReference type="Pfam" id="PF00560">
    <property type="entry name" value="LRR_1"/>
    <property type="match status" value="1"/>
</dbReference>
<keyword evidence="11" id="KW-0812">Transmembrane</keyword>
<evidence type="ECO:0000256" key="8">
    <source>
        <dbReference type="ARBA" id="ARBA00022840"/>
    </source>
</evidence>
<feature type="chain" id="PRO_5029553818" description="non-specific serine/threonine protein kinase" evidence="12">
    <location>
        <begin position="21"/>
        <end position="633"/>
    </location>
</feature>
<dbReference type="InterPro" id="IPR021720">
    <property type="entry name" value="Malectin_dom"/>
</dbReference>
<organism evidence="15 16">
    <name type="scientific">Spirodela intermedia</name>
    <name type="common">Intermediate duckweed</name>
    <dbReference type="NCBI Taxonomy" id="51605"/>
    <lineage>
        <taxon>Eukaryota</taxon>
        <taxon>Viridiplantae</taxon>
        <taxon>Streptophyta</taxon>
        <taxon>Embryophyta</taxon>
        <taxon>Tracheophyta</taxon>
        <taxon>Spermatophyta</taxon>
        <taxon>Magnoliopsida</taxon>
        <taxon>Liliopsida</taxon>
        <taxon>Araceae</taxon>
        <taxon>Lemnoideae</taxon>
        <taxon>Spirodela</taxon>
    </lineage>
</organism>
<evidence type="ECO:0000256" key="7">
    <source>
        <dbReference type="ARBA" id="ARBA00022741"/>
    </source>
</evidence>
<keyword evidence="6" id="KW-0677">Repeat</keyword>
<keyword evidence="9" id="KW-0325">Glycoprotein</keyword>
<reference evidence="15" key="1">
    <citation type="submission" date="2020-02" db="EMBL/GenBank/DDBJ databases">
        <authorList>
            <person name="Scholz U."/>
            <person name="Mascher M."/>
            <person name="Fiebig A."/>
        </authorList>
    </citation>
    <scope>NUCLEOTIDE SEQUENCE</scope>
</reference>
<proteinExistence type="predicted"/>
<dbReference type="EMBL" id="LR746279">
    <property type="protein sequence ID" value="CAA7409808.1"/>
    <property type="molecule type" value="Genomic_DNA"/>
</dbReference>
<keyword evidence="2" id="KW-0597">Phosphoprotein</keyword>
<evidence type="ECO:0000256" key="11">
    <source>
        <dbReference type="SAM" id="Phobius"/>
    </source>
</evidence>
<dbReference type="PANTHER" id="PTHR48006:SF98">
    <property type="entry name" value="MALECTIN DOMAIN-CONTAINING PROTEIN"/>
    <property type="match status" value="1"/>
</dbReference>
<dbReference type="Pfam" id="PF11721">
    <property type="entry name" value="Malectin"/>
    <property type="match status" value="1"/>
</dbReference>
<evidence type="ECO:0000256" key="4">
    <source>
        <dbReference type="ARBA" id="ARBA00022679"/>
    </source>
</evidence>
<evidence type="ECO:0000256" key="9">
    <source>
        <dbReference type="ARBA" id="ARBA00023180"/>
    </source>
</evidence>